<dbReference type="Proteomes" id="UP000219193">
    <property type="component" value="Unassembled WGS sequence"/>
</dbReference>
<evidence type="ECO:0000313" key="3">
    <source>
        <dbReference type="Proteomes" id="UP000219193"/>
    </source>
</evidence>
<keyword evidence="3" id="KW-1185">Reference proteome</keyword>
<dbReference type="AlphaFoldDB" id="A0A285X2I0"/>
<sequence>MDSKILVAVFDADEISYVNPFCKKQNVKMQNNSAAKSLAEDNQSLDLTIDSFCNAPFKFDVFTWESRIITEETRAYADQTPSLPESAKDRFYPPPRA</sequence>
<proteinExistence type="predicted"/>
<dbReference type="RefSeq" id="WP_143544431.1">
    <property type="nucleotide sequence ID" value="NZ_OCMF01000001.1"/>
</dbReference>
<name>A0A285X2I0_9FLAO</name>
<protein>
    <submittedName>
        <fullName evidence="2">Uncharacterized protein</fullName>
    </submittedName>
</protein>
<dbReference type="OrthoDB" id="1444460at2"/>
<evidence type="ECO:0000313" key="2">
    <source>
        <dbReference type="EMBL" id="SOC79570.1"/>
    </source>
</evidence>
<feature type="region of interest" description="Disordered" evidence="1">
    <location>
        <begin position="76"/>
        <end position="97"/>
    </location>
</feature>
<organism evidence="2 3">
    <name type="scientific">Salinimicrobium sediminis</name>
    <dbReference type="NCBI Taxonomy" id="1343891"/>
    <lineage>
        <taxon>Bacteria</taxon>
        <taxon>Pseudomonadati</taxon>
        <taxon>Bacteroidota</taxon>
        <taxon>Flavobacteriia</taxon>
        <taxon>Flavobacteriales</taxon>
        <taxon>Flavobacteriaceae</taxon>
        <taxon>Salinimicrobium</taxon>
    </lineage>
</organism>
<evidence type="ECO:0000256" key="1">
    <source>
        <dbReference type="SAM" id="MobiDB-lite"/>
    </source>
</evidence>
<accession>A0A285X2I0</accession>
<gene>
    <name evidence="2" type="ORF">SAMN06296241_1099</name>
</gene>
<reference evidence="3" key="1">
    <citation type="submission" date="2017-09" db="EMBL/GenBank/DDBJ databases">
        <authorList>
            <person name="Varghese N."/>
            <person name="Submissions S."/>
        </authorList>
    </citation>
    <scope>NUCLEOTIDE SEQUENCE [LARGE SCALE GENOMIC DNA]</scope>
    <source>
        <strain evidence="3">CGMCC 1.12641</strain>
    </source>
</reference>
<dbReference type="EMBL" id="OCMF01000001">
    <property type="protein sequence ID" value="SOC79570.1"/>
    <property type="molecule type" value="Genomic_DNA"/>
</dbReference>